<gene>
    <name evidence="1" type="ORF">Tco_1132025</name>
</gene>
<protein>
    <submittedName>
        <fullName evidence="1">Uncharacterized protein</fullName>
    </submittedName>
</protein>
<proteinExistence type="predicted"/>
<dbReference type="Proteomes" id="UP001151760">
    <property type="component" value="Unassembled WGS sequence"/>
</dbReference>
<evidence type="ECO:0000313" key="2">
    <source>
        <dbReference type="Proteomes" id="UP001151760"/>
    </source>
</evidence>
<name>A0ABQ5JEV5_9ASTR</name>
<sequence length="105" mass="12032">MNPQETQQVATRDEQWVSCAERVKISSTNIILENIMPQKEETLQVVIDLIKNSTYLKAFTISADVPEIFMHQFWTILDICPRVEGVDFTKVPDDDTTLTFLIDLG</sequence>
<reference evidence="1" key="2">
    <citation type="submission" date="2022-01" db="EMBL/GenBank/DDBJ databases">
        <authorList>
            <person name="Yamashiro T."/>
            <person name="Shiraishi A."/>
            <person name="Satake H."/>
            <person name="Nakayama K."/>
        </authorList>
    </citation>
    <scope>NUCLEOTIDE SEQUENCE</scope>
</reference>
<reference evidence="1" key="1">
    <citation type="journal article" date="2022" name="Int. J. Mol. Sci.">
        <title>Draft Genome of Tanacetum Coccineum: Genomic Comparison of Closely Related Tanacetum-Family Plants.</title>
        <authorList>
            <person name="Yamashiro T."/>
            <person name="Shiraishi A."/>
            <person name="Nakayama K."/>
            <person name="Satake H."/>
        </authorList>
    </citation>
    <scope>NUCLEOTIDE SEQUENCE</scope>
</reference>
<organism evidence="1 2">
    <name type="scientific">Tanacetum coccineum</name>
    <dbReference type="NCBI Taxonomy" id="301880"/>
    <lineage>
        <taxon>Eukaryota</taxon>
        <taxon>Viridiplantae</taxon>
        <taxon>Streptophyta</taxon>
        <taxon>Embryophyta</taxon>
        <taxon>Tracheophyta</taxon>
        <taxon>Spermatophyta</taxon>
        <taxon>Magnoliopsida</taxon>
        <taxon>eudicotyledons</taxon>
        <taxon>Gunneridae</taxon>
        <taxon>Pentapetalae</taxon>
        <taxon>asterids</taxon>
        <taxon>campanulids</taxon>
        <taxon>Asterales</taxon>
        <taxon>Asteraceae</taxon>
        <taxon>Asteroideae</taxon>
        <taxon>Anthemideae</taxon>
        <taxon>Anthemidinae</taxon>
        <taxon>Tanacetum</taxon>
    </lineage>
</organism>
<evidence type="ECO:0000313" key="1">
    <source>
        <dbReference type="EMBL" id="GJU09629.1"/>
    </source>
</evidence>
<keyword evidence="2" id="KW-1185">Reference proteome</keyword>
<accession>A0ABQ5JEV5</accession>
<dbReference type="EMBL" id="BQNB010021744">
    <property type="protein sequence ID" value="GJU09629.1"/>
    <property type="molecule type" value="Genomic_DNA"/>
</dbReference>
<comment type="caution">
    <text evidence="1">The sequence shown here is derived from an EMBL/GenBank/DDBJ whole genome shotgun (WGS) entry which is preliminary data.</text>
</comment>